<feature type="region of interest" description="Disordered" evidence="1">
    <location>
        <begin position="1"/>
        <end position="34"/>
    </location>
</feature>
<dbReference type="AlphaFoldDB" id="A0A0J9EMB0"/>
<reference evidence="2" key="1">
    <citation type="submission" date="2010-03" db="EMBL/GenBank/DDBJ databases">
        <title>Annotation of Blastomyces dermatitidis strain ATCC 18188.</title>
        <authorList>
            <consortium name="The Broad Institute Genome Sequencing Platform"/>
            <consortium name="Broad Institute Genome Sequencing Center for Infectious Disease."/>
            <person name="Cuomo C."/>
            <person name="Klein B."/>
            <person name="Sullivan T."/>
            <person name="Heitman J."/>
            <person name="Young S."/>
            <person name="Zeng Q."/>
            <person name="Gargeya S."/>
            <person name="Alvarado L."/>
            <person name="Berlin A.M."/>
            <person name="Chapman S.B."/>
            <person name="Chen Z."/>
            <person name="Freedman E."/>
            <person name="Gellesch M."/>
            <person name="Goldberg J."/>
            <person name="Griggs A."/>
            <person name="Gujja S."/>
            <person name="Heilman E."/>
            <person name="Heiman D."/>
            <person name="Howarth C."/>
            <person name="Mehta T."/>
            <person name="Neiman D."/>
            <person name="Pearson M."/>
            <person name="Roberts A."/>
            <person name="Saif S."/>
            <person name="Shea T."/>
            <person name="Shenoy N."/>
            <person name="Sisk P."/>
            <person name="Stolte C."/>
            <person name="Sykes S."/>
            <person name="White J."/>
            <person name="Yandava C."/>
            <person name="Haas B."/>
            <person name="Nusbaum C."/>
            <person name="Birren B."/>
        </authorList>
    </citation>
    <scope>NUCLEOTIDE SEQUENCE</scope>
    <source>
        <strain evidence="2">ATCC 18188</strain>
    </source>
</reference>
<evidence type="ECO:0000256" key="1">
    <source>
        <dbReference type="SAM" id="MobiDB-lite"/>
    </source>
</evidence>
<protein>
    <submittedName>
        <fullName evidence="2">Uncharacterized protein</fullName>
    </submittedName>
</protein>
<organism evidence="2">
    <name type="scientific">Ajellomyces dermatitidis (strain ATCC 18188 / CBS 674.68)</name>
    <name type="common">Blastomyces dermatitidis</name>
    <dbReference type="NCBI Taxonomy" id="653446"/>
    <lineage>
        <taxon>Eukaryota</taxon>
        <taxon>Fungi</taxon>
        <taxon>Dikarya</taxon>
        <taxon>Ascomycota</taxon>
        <taxon>Pezizomycotina</taxon>
        <taxon>Eurotiomycetes</taxon>
        <taxon>Eurotiomycetidae</taxon>
        <taxon>Onygenales</taxon>
        <taxon>Ajellomycetaceae</taxon>
        <taxon>Blastomyces</taxon>
    </lineage>
</organism>
<dbReference type="EMBL" id="GG749418">
    <property type="protein sequence ID" value="KMW67221.1"/>
    <property type="molecule type" value="Genomic_DNA"/>
</dbReference>
<gene>
    <name evidence="2" type="ORF">BDDG_11986</name>
</gene>
<dbReference type="Proteomes" id="UP000007802">
    <property type="component" value="Unassembled WGS sequence"/>
</dbReference>
<proteinExistence type="predicted"/>
<sequence length="95" mass="11260">MCQRSRNFDYGQHHGRTEKPQRFEKPSDHRTRSRKKGNIVWLSLGRNRFLLPWDSYMVSPGQFTYLNLSLNRVQICDRLLECIAIPGQDNPEKIL</sequence>
<name>A0A0J9EMB0_AJEDA</name>
<feature type="compositionally biased region" description="Basic and acidic residues" evidence="1">
    <location>
        <begin position="11"/>
        <end position="30"/>
    </location>
</feature>
<accession>A0A0J9EMB0</accession>
<evidence type="ECO:0000313" key="2">
    <source>
        <dbReference type="EMBL" id="KMW67221.1"/>
    </source>
</evidence>